<evidence type="ECO:0000256" key="5">
    <source>
        <dbReference type="ARBA" id="ARBA00022692"/>
    </source>
</evidence>
<dbReference type="GO" id="GO:0051028">
    <property type="term" value="P:mRNA transport"/>
    <property type="evidence" value="ECO:0007669"/>
    <property type="project" value="UniProtKB-KW"/>
</dbReference>
<sequence>MSYPPNYHKDAASLRQNFASYSKIYTTIFSKLFVKAILIQTISVIVIFQLLNSIGSINHPGTFFKSLLSFKGIVISIIINVPLALLLGLKFQLKNVKQDIKSNLLLQILSILSKDNIIYLTLYILSCLTTILLYMKINDKNFVNSLFVYPEGPFSSPQVNETFFFVVLFGIINGLYYGFRQTLKSLNTIKFPVIERTCFFALKSKLPIIFKNGIAYSFKSTFVTVFLYFIIGDKFYCLVNKLLSLIFKLINRSLGRIDLFQFHLLKYLFIGAALAFILLELNHYIFQVLLTQVKY</sequence>
<dbReference type="PANTHER" id="PTHR13269">
    <property type="entry name" value="NUCLEOPORIN NDC1"/>
    <property type="match status" value="1"/>
</dbReference>
<dbReference type="EMBL" id="MCFH01000026">
    <property type="protein sequence ID" value="ORX48632.1"/>
    <property type="molecule type" value="Genomic_DNA"/>
</dbReference>
<evidence type="ECO:0000256" key="1">
    <source>
        <dbReference type="ARBA" id="ARBA00004232"/>
    </source>
</evidence>
<feature type="transmembrane region" description="Helical" evidence="13">
    <location>
        <begin position="213"/>
        <end position="232"/>
    </location>
</feature>
<feature type="transmembrane region" description="Helical" evidence="13">
    <location>
        <begin position="63"/>
        <end position="89"/>
    </location>
</feature>
<keyword evidence="6" id="KW-0509">mRNA transport</keyword>
<keyword evidence="12" id="KW-0539">Nucleus</keyword>
<name>A0A1Y1V6Q0_9FUNG</name>
<evidence type="ECO:0000256" key="7">
    <source>
        <dbReference type="ARBA" id="ARBA00022927"/>
    </source>
</evidence>
<keyword evidence="11 13" id="KW-0472">Membrane</keyword>
<evidence type="ECO:0000256" key="10">
    <source>
        <dbReference type="ARBA" id="ARBA00023132"/>
    </source>
</evidence>
<evidence type="ECO:0000256" key="6">
    <source>
        <dbReference type="ARBA" id="ARBA00022816"/>
    </source>
</evidence>
<reference evidence="14 15" key="2">
    <citation type="submission" date="2016-08" db="EMBL/GenBank/DDBJ databases">
        <title>Pervasive Adenine N6-methylation of Active Genes in Fungi.</title>
        <authorList>
            <consortium name="DOE Joint Genome Institute"/>
            <person name="Mondo S.J."/>
            <person name="Dannebaum R.O."/>
            <person name="Kuo R.C."/>
            <person name="Labutti K."/>
            <person name="Haridas S."/>
            <person name="Kuo A."/>
            <person name="Salamov A."/>
            <person name="Ahrendt S.R."/>
            <person name="Lipzen A."/>
            <person name="Sullivan W."/>
            <person name="Andreopoulos W.B."/>
            <person name="Clum A."/>
            <person name="Lindquist E."/>
            <person name="Daum C."/>
            <person name="Ramamoorthy G.K."/>
            <person name="Gryganskyi A."/>
            <person name="Culley D."/>
            <person name="Magnuson J.K."/>
            <person name="James T.Y."/>
            <person name="O'Malley M.A."/>
            <person name="Stajich J.E."/>
            <person name="Spatafora J.W."/>
            <person name="Visel A."/>
            <person name="Grigoriev I.V."/>
        </authorList>
    </citation>
    <scope>NUCLEOTIDE SEQUENCE [LARGE SCALE GENOMIC DNA]</scope>
    <source>
        <strain evidence="15">finn</strain>
    </source>
</reference>
<evidence type="ECO:0000256" key="13">
    <source>
        <dbReference type="SAM" id="Phobius"/>
    </source>
</evidence>
<keyword evidence="5 13" id="KW-0812">Transmembrane</keyword>
<dbReference type="STRING" id="1754191.A0A1Y1V6Q0"/>
<feature type="transmembrane region" description="Helical" evidence="13">
    <location>
        <begin position="162"/>
        <end position="179"/>
    </location>
</feature>
<evidence type="ECO:0000313" key="14">
    <source>
        <dbReference type="EMBL" id="ORX48632.1"/>
    </source>
</evidence>
<dbReference type="GO" id="GO:0006999">
    <property type="term" value="P:nuclear pore organization"/>
    <property type="evidence" value="ECO:0007669"/>
    <property type="project" value="TreeGrafter"/>
</dbReference>
<evidence type="ECO:0000256" key="8">
    <source>
        <dbReference type="ARBA" id="ARBA00022989"/>
    </source>
</evidence>
<evidence type="ECO:0000256" key="4">
    <source>
        <dbReference type="ARBA" id="ARBA00022448"/>
    </source>
</evidence>
<keyword evidence="9" id="KW-0811">Translocation</keyword>
<proteinExistence type="inferred from homology"/>
<feature type="transmembrane region" description="Helical" evidence="13">
    <location>
        <begin position="267"/>
        <end position="286"/>
    </location>
</feature>
<comment type="similarity">
    <text evidence="3">Belongs to the NDC1 family.</text>
</comment>
<organism evidence="14 15">
    <name type="scientific">Piromyces finnis</name>
    <dbReference type="NCBI Taxonomy" id="1754191"/>
    <lineage>
        <taxon>Eukaryota</taxon>
        <taxon>Fungi</taxon>
        <taxon>Fungi incertae sedis</taxon>
        <taxon>Chytridiomycota</taxon>
        <taxon>Chytridiomycota incertae sedis</taxon>
        <taxon>Neocallimastigomycetes</taxon>
        <taxon>Neocallimastigales</taxon>
        <taxon>Neocallimastigaceae</taxon>
        <taxon>Piromyces</taxon>
    </lineage>
</organism>
<accession>A0A1Y1V6Q0</accession>
<dbReference type="Pfam" id="PF09531">
    <property type="entry name" value="Ndc1_Nup"/>
    <property type="match status" value="1"/>
</dbReference>
<dbReference type="GO" id="GO:0015031">
    <property type="term" value="P:protein transport"/>
    <property type="evidence" value="ECO:0007669"/>
    <property type="project" value="UniProtKB-KW"/>
</dbReference>
<comment type="subcellular location">
    <subcellularLocation>
        <location evidence="1">Nucleus membrane</location>
        <topology evidence="1">Multi-pass membrane protein</topology>
    </subcellularLocation>
    <subcellularLocation>
        <location evidence="2">Nucleus</location>
        <location evidence="2">Nuclear pore complex</location>
    </subcellularLocation>
</comment>
<dbReference type="AlphaFoldDB" id="A0A1Y1V6Q0"/>
<gene>
    <name evidence="14" type="ORF">BCR36DRAFT_371125</name>
</gene>
<dbReference type="Proteomes" id="UP000193719">
    <property type="component" value="Unassembled WGS sequence"/>
</dbReference>
<dbReference type="PANTHER" id="PTHR13269:SF6">
    <property type="entry name" value="NUCLEOPORIN NDC1"/>
    <property type="match status" value="1"/>
</dbReference>
<keyword evidence="15" id="KW-1185">Reference proteome</keyword>
<feature type="transmembrane region" description="Helical" evidence="13">
    <location>
        <begin position="32"/>
        <end position="51"/>
    </location>
</feature>
<evidence type="ECO:0000313" key="15">
    <source>
        <dbReference type="Proteomes" id="UP000193719"/>
    </source>
</evidence>
<dbReference type="InterPro" id="IPR019049">
    <property type="entry name" value="Nucleoporin_prot_Ndc1/Nup"/>
</dbReference>
<reference evidence="14 15" key="1">
    <citation type="submission" date="2016-08" db="EMBL/GenBank/DDBJ databases">
        <title>Genomes of anaerobic fungi encode conserved fungal cellulosomes for biomass hydrolysis.</title>
        <authorList>
            <consortium name="DOE Joint Genome Institute"/>
            <person name="Haitjema C.H."/>
            <person name="Gilmore S.P."/>
            <person name="Henske J.K."/>
            <person name="Solomon K.V."/>
            <person name="De Groot R."/>
            <person name="Kuo A."/>
            <person name="Mondo S.J."/>
            <person name="Salamov A.A."/>
            <person name="Labutti K."/>
            <person name="Zhao Z."/>
            <person name="Chiniquy J."/>
            <person name="Barry K."/>
            <person name="Brewer H.M."/>
            <person name="Purvine S.O."/>
            <person name="Wright A.T."/>
            <person name="Boxma B."/>
            <person name="Van Alen T."/>
            <person name="Hackstein J.H."/>
            <person name="Baker S.E."/>
            <person name="Grigoriev I.V."/>
            <person name="O'Malley M.A."/>
        </authorList>
    </citation>
    <scope>NUCLEOTIDE SEQUENCE [LARGE SCALE GENOMIC DNA]</scope>
    <source>
        <strain evidence="15">finn</strain>
    </source>
</reference>
<keyword evidence="7" id="KW-0653">Protein transport</keyword>
<evidence type="ECO:0000256" key="3">
    <source>
        <dbReference type="ARBA" id="ARBA00005760"/>
    </source>
</evidence>
<evidence type="ECO:0000256" key="11">
    <source>
        <dbReference type="ARBA" id="ARBA00023136"/>
    </source>
</evidence>
<keyword evidence="10" id="KW-0906">Nuclear pore complex</keyword>
<dbReference type="GO" id="GO:0031965">
    <property type="term" value="C:nuclear membrane"/>
    <property type="evidence" value="ECO:0007669"/>
    <property type="project" value="UniProtKB-SubCell"/>
</dbReference>
<comment type="caution">
    <text evidence="14">The sequence shown here is derived from an EMBL/GenBank/DDBJ whole genome shotgun (WGS) entry which is preliminary data.</text>
</comment>
<protein>
    <submittedName>
        <fullName evidence="14">Uncharacterized protein</fullName>
    </submittedName>
</protein>
<dbReference type="GO" id="GO:0070762">
    <property type="term" value="C:nuclear pore transmembrane ring"/>
    <property type="evidence" value="ECO:0007669"/>
    <property type="project" value="TreeGrafter"/>
</dbReference>
<keyword evidence="4" id="KW-0813">Transport</keyword>
<evidence type="ECO:0000256" key="12">
    <source>
        <dbReference type="ARBA" id="ARBA00023242"/>
    </source>
</evidence>
<evidence type="ECO:0000256" key="9">
    <source>
        <dbReference type="ARBA" id="ARBA00023010"/>
    </source>
</evidence>
<dbReference type="OrthoDB" id="67850at2759"/>
<keyword evidence="8 13" id="KW-1133">Transmembrane helix</keyword>
<dbReference type="GO" id="GO:0030674">
    <property type="term" value="F:protein-macromolecule adaptor activity"/>
    <property type="evidence" value="ECO:0007669"/>
    <property type="project" value="TreeGrafter"/>
</dbReference>
<evidence type="ECO:0000256" key="2">
    <source>
        <dbReference type="ARBA" id="ARBA00004567"/>
    </source>
</evidence>
<feature type="transmembrane region" description="Helical" evidence="13">
    <location>
        <begin position="117"/>
        <end position="137"/>
    </location>
</feature>